<keyword evidence="6" id="KW-0539">Nucleus</keyword>
<dbReference type="Pfam" id="PF00096">
    <property type="entry name" value="zf-C2H2"/>
    <property type="match status" value="5"/>
</dbReference>
<feature type="domain" description="C2H2-type" evidence="9">
    <location>
        <begin position="869"/>
        <end position="897"/>
    </location>
</feature>
<feature type="compositionally biased region" description="Low complexity" evidence="8">
    <location>
        <begin position="943"/>
        <end position="953"/>
    </location>
</feature>
<dbReference type="SUPFAM" id="SSF57667">
    <property type="entry name" value="beta-beta-alpha zinc fingers"/>
    <property type="match status" value="10"/>
</dbReference>
<evidence type="ECO:0000256" key="2">
    <source>
        <dbReference type="ARBA" id="ARBA00022723"/>
    </source>
</evidence>
<feature type="domain" description="C2H2-type" evidence="9">
    <location>
        <begin position="511"/>
        <end position="539"/>
    </location>
</feature>
<dbReference type="GO" id="GO:0008270">
    <property type="term" value="F:zinc ion binding"/>
    <property type="evidence" value="ECO:0007669"/>
    <property type="project" value="UniProtKB-KW"/>
</dbReference>
<evidence type="ECO:0000256" key="7">
    <source>
        <dbReference type="PROSITE-ProRule" id="PRU00042"/>
    </source>
</evidence>
<feature type="domain" description="C2H2-type" evidence="9">
    <location>
        <begin position="1086"/>
        <end position="1113"/>
    </location>
</feature>
<organism evidence="10 11">
    <name type="scientific">Biomphalaria glabrata</name>
    <name type="common">Bloodfluke planorb</name>
    <name type="synonym">Freshwater snail</name>
    <dbReference type="NCBI Taxonomy" id="6526"/>
    <lineage>
        <taxon>Eukaryota</taxon>
        <taxon>Metazoa</taxon>
        <taxon>Spiralia</taxon>
        <taxon>Lophotrochozoa</taxon>
        <taxon>Mollusca</taxon>
        <taxon>Gastropoda</taxon>
        <taxon>Heterobranchia</taxon>
        <taxon>Euthyneura</taxon>
        <taxon>Panpulmonata</taxon>
        <taxon>Hygrophila</taxon>
        <taxon>Lymnaeoidea</taxon>
        <taxon>Planorbidae</taxon>
        <taxon>Biomphalaria</taxon>
    </lineage>
</organism>
<keyword evidence="4 7" id="KW-0863">Zinc-finger</keyword>
<feature type="domain" description="C2H2-type" evidence="9">
    <location>
        <begin position="1268"/>
        <end position="1290"/>
    </location>
</feature>
<dbReference type="RefSeq" id="XP_055891592.1">
    <property type="nucleotide sequence ID" value="XM_056035617.1"/>
</dbReference>
<feature type="domain" description="C2H2-type" evidence="9">
    <location>
        <begin position="178"/>
        <end position="205"/>
    </location>
</feature>
<feature type="domain" description="C2H2-type" evidence="9">
    <location>
        <begin position="337"/>
        <end position="365"/>
    </location>
</feature>
<feature type="domain" description="C2H2-type" evidence="9">
    <location>
        <begin position="755"/>
        <end position="779"/>
    </location>
</feature>
<feature type="region of interest" description="Disordered" evidence="8">
    <location>
        <begin position="1"/>
        <end position="89"/>
    </location>
</feature>
<feature type="compositionally biased region" description="Polar residues" evidence="8">
    <location>
        <begin position="974"/>
        <end position="985"/>
    </location>
</feature>
<dbReference type="GeneID" id="106059130"/>
<name>A0A9W3AWK6_BIOGL</name>
<evidence type="ECO:0000313" key="10">
    <source>
        <dbReference type="Proteomes" id="UP001165740"/>
    </source>
</evidence>
<dbReference type="InterPro" id="IPR036236">
    <property type="entry name" value="Znf_C2H2_sf"/>
</dbReference>
<dbReference type="SMART" id="SM00355">
    <property type="entry name" value="ZnF_C2H2"/>
    <property type="match status" value="34"/>
</dbReference>
<dbReference type="OrthoDB" id="10014897at2759"/>
<keyword evidence="3" id="KW-0677">Repeat</keyword>
<feature type="compositionally biased region" description="Basic and acidic residues" evidence="8">
    <location>
        <begin position="891"/>
        <end position="901"/>
    </location>
</feature>
<feature type="domain" description="C2H2-type" evidence="9">
    <location>
        <begin position="1494"/>
        <end position="1521"/>
    </location>
</feature>
<dbReference type="OMA" id="NHMKSHD"/>
<evidence type="ECO:0000313" key="11">
    <source>
        <dbReference type="RefSeq" id="XP_055891592.1"/>
    </source>
</evidence>
<feature type="domain" description="C2H2-type" evidence="9">
    <location>
        <begin position="1114"/>
        <end position="1141"/>
    </location>
</feature>
<protein>
    <submittedName>
        <fullName evidence="11">Zinc finger protein 423-like isoform X1</fullName>
    </submittedName>
</protein>
<feature type="domain" description="C2H2-type" evidence="9">
    <location>
        <begin position="297"/>
        <end position="324"/>
    </location>
</feature>
<dbReference type="Pfam" id="PF13912">
    <property type="entry name" value="zf-C2H2_6"/>
    <property type="match status" value="3"/>
</dbReference>
<feature type="region of interest" description="Disordered" evidence="8">
    <location>
        <begin position="618"/>
        <end position="642"/>
    </location>
</feature>
<evidence type="ECO:0000256" key="6">
    <source>
        <dbReference type="ARBA" id="ARBA00023242"/>
    </source>
</evidence>
<feature type="compositionally biased region" description="Basic residues" evidence="8">
    <location>
        <begin position="577"/>
        <end position="587"/>
    </location>
</feature>
<dbReference type="PROSITE" id="PS50157">
    <property type="entry name" value="ZINC_FINGER_C2H2_2"/>
    <property type="match status" value="23"/>
</dbReference>
<evidence type="ECO:0000259" key="9">
    <source>
        <dbReference type="PROSITE" id="PS50157"/>
    </source>
</evidence>
<feature type="compositionally biased region" description="Basic residues" evidence="8">
    <location>
        <begin position="1"/>
        <end position="11"/>
    </location>
</feature>
<dbReference type="Proteomes" id="UP001165740">
    <property type="component" value="Chromosome 7"/>
</dbReference>
<keyword evidence="5" id="KW-0862">Zinc</keyword>
<feature type="region of interest" description="Disordered" evidence="8">
    <location>
        <begin position="574"/>
        <end position="605"/>
    </location>
</feature>
<evidence type="ECO:0000256" key="8">
    <source>
        <dbReference type="SAM" id="MobiDB-lite"/>
    </source>
</evidence>
<feature type="compositionally biased region" description="Polar residues" evidence="8">
    <location>
        <begin position="59"/>
        <end position="70"/>
    </location>
</feature>
<feature type="domain" description="C2H2-type" evidence="9">
    <location>
        <begin position="783"/>
        <end position="811"/>
    </location>
</feature>
<dbReference type="PANTHER" id="PTHR24379:SF124">
    <property type="entry name" value="ZINC FINGER PROTEIN"/>
    <property type="match status" value="1"/>
</dbReference>
<feature type="domain" description="C2H2-type" evidence="9">
    <location>
        <begin position="1647"/>
        <end position="1669"/>
    </location>
</feature>
<gene>
    <name evidence="11" type="primary">LOC106059130</name>
</gene>
<feature type="region of interest" description="Disordered" evidence="8">
    <location>
        <begin position="129"/>
        <end position="162"/>
    </location>
</feature>
<evidence type="ECO:0000256" key="5">
    <source>
        <dbReference type="ARBA" id="ARBA00022833"/>
    </source>
</evidence>
<feature type="domain" description="C2H2-type" evidence="9">
    <location>
        <begin position="1242"/>
        <end position="1269"/>
    </location>
</feature>
<accession>A0A9W3AWK6</accession>
<comment type="subcellular location">
    <subcellularLocation>
        <location evidence="1">Nucleus</location>
    </subcellularLocation>
</comment>
<evidence type="ECO:0000256" key="1">
    <source>
        <dbReference type="ARBA" id="ARBA00004123"/>
    </source>
</evidence>
<feature type="compositionally biased region" description="Low complexity" evidence="8">
    <location>
        <begin position="596"/>
        <end position="605"/>
    </location>
</feature>
<feature type="domain" description="C2H2-type" evidence="9">
    <location>
        <begin position="234"/>
        <end position="256"/>
    </location>
</feature>
<feature type="domain" description="C2H2-type" evidence="9">
    <location>
        <begin position="843"/>
        <end position="870"/>
    </location>
</feature>
<dbReference type="InterPro" id="IPR013087">
    <property type="entry name" value="Znf_C2H2_type"/>
</dbReference>
<feature type="domain" description="C2H2-type" evidence="9">
    <location>
        <begin position="206"/>
        <end position="233"/>
    </location>
</feature>
<dbReference type="PANTHER" id="PTHR24379">
    <property type="entry name" value="KRAB AND ZINC FINGER DOMAIN-CONTAINING"/>
    <property type="match status" value="1"/>
</dbReference>
<evidence type="ECO:0000256" key="3">
    <source>
        <dbReference type="ARBA" id="ARBA00022737"/>
    </source>
</evidence>
<keyword evidence="2" id="KW-0479">Metal-binding</keyword>
<dbReference type="GO" id="GO:0005634">
    <property type="term" value="C:nucleus"/>
    <property type="evidence" value="ECO:0007669"/>
    <property type="project" value="UniProtKB-SubCell"/>
</dbReference>
<feature type="domain" description="C2H2-type" evidence="9">
    <location>
        <begin position="1172"/>
        <end position="1199"/>
    </location>
</feature>
<dbReference type="FunFam" id="3.30.160.60:FF:000145">
    <property type="entry name" value="Zinc finger protein 574"/>
    <property type="match status" value="1"/>
</dbReference>
<feature type="domain" description="C2H2-type" evidence="9">
    <location>
        <begin position="478"/>
        <end position="506"/>
    </location>
</feature>
<dbReference type="Gene3D" id="3.30.160.60">
    <property type="entry name" value="Classic Zinc Finger"/>
    <property type="match status" value="14"/>
</dbReference>
<sequence>MSRRKQARPKSCKSEELNDQDETTLLTTAAADVDITKEISESQEQLSEVPVHQPLDSDVSLSSTVNTKTGTDPIPSQADPKSVEDASKSKVMRCETCNAVFDSLDQFMDHRNFECGADLDTKGNWLLSETNSTRSASPSSQSTSSVDASTGGATDPELDSLDPKHVPFVIGVTDDNPHNCQFCEKSFAKKAYLKLHQQTHTAHMPYKCHHCPRLFRHKKSRERHEKLHSSDRKYKCQTCGVGYSRSDHLRNHIKSHDLMENDEGYKCPICQQSYMSASALTNHMKTHKQKFSSSEDHTCLECSQIFHSAEELQTHLLTHTTDQYLTNKMTTIKMERFECDICQEVFFTQGDLTSHTEQQHGQNAELKCPICFSGFTDMDLMCQHIMSHNSVNTAEVDDGGTAGIMQSILNDNSNLTKEDISMESVCSSIMSGTKSSVTPGSSSEALLCPYCLVDGFESLESLELHLTSVHSVKPTEVYTCNYCNAPYPNLYSLHDHMTVVHRSQHGLDITYPCSMCVQRFHSLDALAKHKGIVHAQQRSTGIDAAFCNRCNMTLASPGSLEEHMATVHNIIMEKHPKSFKSKGKKSSMKLLKSKDQQSSSLQVDKSLTTSSMLMSSLSAGTPDRLVTPKSNKSSPLGKHLNSESLYSNQTNMSSSITCDHCNATFHDAQNFIAHTALHSESLLNMALARNTSCDLKSSREVNDIDISGRISSQSVQSQNVGTKVNECLKCGANFSTEEQLEAHASLHYLCVSTEYGCSSCIKNFSKPDELQKHLMDIHAHHLYRCSLCKDIFDSKVNIQVHFAIKHSNECKQYKCVSCDIMFRSEMEWQVHVRVNHLHMSRPYRCLFCQESFTSEVELQCHLTTHSKQFNCPMCDQAFHIEYLLDQHMQTKHGDTKPELRNKASPSGMGINSHHSSAVSPYRNVSIKQEKEENSNPFQNPIHSSSSSSSSSCSPRIILKSPVAPSPLKQPRLVSPQTPTPSISPLSMSACMATAPVSAIWKNTEPLHMCNICDIKFCDMALLNLHKAQDHGLKSVAKPTVSERDYALKNEHEKLLLNNQTLLNALTSPPSPITLAQSPSTLTQSPLSCMFCSQTFKTSIEYNKHMKIHVNSGNLTCSICDETFSSASILAEHKLTHCKIQQGNTCVVCRLTLTNQEQFYIHSQEHGFEGSLLQCVICRQSLSSLVELQMHGRHHFQTRPSFFTCCVCLKSFESKENLVSKLNSSGRTYYVCKPCYHGEAPLHTCSQCSEKFATGQLLEAHMQTHQATFQCIKCQQSFSSEYEIQLHVTTHMLTEGTQHECRLCGALHDSPARLQTHLIQHSFIGKEIVCFVCNKMFESPQEIQVHALEHGAAFRKYACSHCSQKFFFTAELDNHKLIYNHGIVSASPSSLSSPSQLSLTSSSAAALSMATLASFLSSSPLLKSPESASSLLLQGSTKKKMEGHSMQSLGYEMLSASRNAFSSPKVQETLGMPAVSSSMMSSASVSLSSNTCTGLQCPECQKYFSTGTALANHRKTHWKKDSSNSIRCSLCSQTFNSATAMQQHFFTAHRIKEDDSKKKKNFTCVVCEKECSTLSALQNHILSHRTGGSLPCSVCKKTFTSQRYLSLHMRVHKMPDKKADKEKAADSKTTVELDIETKETKKNPDLDLLCPVCSQSFASTQEIDEHIKTHEEVFTTVGSVDKSLEEHSIEDTDVNMIDLEDR</sequence>
<feature type="region of interest" description="Disordered" evidence="8">
    <location>
        <begin position="890"/>
        <end position="985"/>
    </location>
</feature>
<dbReference type="PROSITE" id="PS00028">
    <property type="entry name" value="ZINC_FINGER_C2H2_1"/>
    <property type="match status" value="28"/>
</dbReference>
<keyword evidence="10" id="KW-1185">Reference proteome</keyword>
<feature type="domain" description="C2H2-type" evidence="9">
    <location>
        <begin position="1525"/>
        <end position="1553"/>
    </location>
</feature>
<feature type="domain" description="C2H2-type" evidence="9">
    <location>
        <begin position="725"/>
        <end position="747"/>
    </location>
</feature>
<feature type="compositionally biased region" description="Low complexity" evidence="8">
    <location>
        <begin position="129"/>
        <end position="150"/>
    </location>
</feature>
<feature type="domain" description="C2H2-type" evidence="9">
    <location>
        <begin position="1356"/>
        <end position="1380"/>
    </location>
</feature>
<feature type="domain" description="C2H2-type" evidence="9">
    <location>
        <begin position="265"/>
        <end position="292"/>
    </location>
</feature>
<feature type="domain" description="C2H2-type" evidence="9">
    <location>
        <begin position="1589"/>
        <end position="1616"/>
    </location>
</feature>
<proteinExistence type="predicted"/>
<reference evidence="11" key="1">
    <citation type="submission" date="2025-08" db="UniProtKB">
        <authorList>
            <consortium name="RefSeq"/>
        </authorList>
    </citation>
    <scope>IDENTIFICATION</scope>
</reference>
<evidence type="ECO:0000256" key="4">
    <source>
        <dbReference type="ARBA" id="ARBA00022771"/>
    </source>
</evidence>
<dbReference type="Pfam" id="PF12874">
    <property type="entry name" value="zf-met"/>
    <property type="match status" value="1"/>
</dbReference>